<protein>
    <submittedName>
        <fullName evidence="1">Uncharacterized protein</fullName>
    </submittedName>
</protein>
<dbReference type="EMBL" id="VSRR010002121">
    <property type="protein sequence ID" value="MPC29704.1"/>
    <property type="molecule type" value="Genomic_DNA"/>
</dbReference>
<sequence length="161" mass="17547">MLMVKKTGWATLSLDPRRDFSLEEGGESGHHTGANRLTSHLVTMMEGHTDASLSYCVLYSQTKERRAATALSTPPDIPKTTRENLLATPAILLSDPLQCKKDTQNEGRLPSWDLKVDACSLPGVGGGPSILMFNGPAMSGTSYPSCLPFVPSFSISKWDYW</sequence>
<dbReference type="Proteomes" id="UP000324222">
    <property type="component" value="Unassembled WGS sequence"/>
</dbReference>
<name>A0A5B7EAA0_PORTR</name>
<accession>A0A5B7EAA0</accession>
<gene>
    <name evidence="1" type="ORF">E2C01_022951</name>
</gene>
<reference evidence="1 2" key="1">
    <citation type="submission" date="2019-05" db="EMBL/GenBank/DDBJ databases">
        <title>Another draft genome of Portunus trituberculatus and its Hox gene families provides insights of decapod evolution.</title>
        <authorList>
            <person name="Jeong J.-H."/>
            <person name="Song I."/>
            <person name="Kim S."/>
            <person name="Choi T."/>
            <person name="Kim D."/>
            <person name="Ryu S."/>
            <person name="Kim W."/>
        </authorList>
    </citation>
    <scope>NUCLEOTIDE SEQUENCE [LARGE SCALE GENOMIC DNA]</scope>
    <source>
        <tissue evidence="1">Muscle</tissue>
    </source>
</reference>
<evidence type="ECO:0000313" key="2">
    <source>
        <dbReference type="Proteomes" id="UP000324222"/>
    </source>
</evidence>
<comment type="caution">
    <text evidence="1">The sequence shown here is derived from an EMBL/GenBank/DDBJ whole genome shotgun (WGS) entry which is preliminary data.</text>
</comment>
<keyword evidence="2" id="KW-1185">Reference proteome</keyword>
<dbReference type="AlphaFoldDB" id="A0A5B7EAA0"/>
<evidence type="ECO:0000313" key="1">
    <source>
        <dbReference type="EMBL" id="MPC29704.1"/>
    </source>
</evidence>
<proteinExistence type="predicted"/>
<organism evidence="1 2">
    <name type="scientific">Portunus trituberculatus</name>
    <name type="common">Swimming crab</name>
    <name type="synonym">Neptunus trituberculatus</name>
    <dbReference type="NCBI Taxonomy" id="210409"/>
    <lineage>
        <taxon>Eukaryota</taxon>
        <taxon>Metazoa</taxon>
        <taxon>Ecdysozoa</taxon>
        <taxon>Arthropoda</taxon>
        <taxon>Crustacea</taxon>
        <taxon>Multicrustacea</taxon>
        <taxon>Malacostraca</taxon>
        <taxon>Eumalacostraca</taxon>
        <taxon>Eucarida</taxon>
        <taxon>Decapoda</taxon>
        <taxon>Pleocyemata</taxon>
        <taxon>Brachyura</taxon>
        <taxon>Eubrachyura</taxon>
        <taxon>Portunoidea</taxon>
        <taxon>Portunidae</taxon>
        <taxon>Portuninae</taxon>
        <taxon>Portunus</taxon>
    </lineage>
</organism>